<accession>A0A813VDC8</accession>
<evidence type="ECO:0000313" key="5">
    <source>
        <dbReference type="Proteomes" id="UP000663877"/>
    </source>
</evidence>
<evidence type="ECO:0000313" key="1">
    <source>
        <dbReference type="EMBL" id="CAF0835050.1"/>
    </source>
</evidence>
<keyword evidence="4" id="KW-1185">Reference proteome</keyword>
<organism evidence="1 5">
    <name type="scientific">Adineta steineri</name>
    <dbReference type="NCBI Taxonomy" id="433720"/>
    <lineage>
        <taxon>Eukaryota</taxon>
        <taxon>Metazoa</taxon>
        <taxon>Spiralia</taxon>
        <taxon>Gnathifera</taxon>
        <taxon>Rotifera</taxon>
        <taxon>Eurotatoria</taxon>
        <taxon>Bdelloidea</taxon>
        <taxon>Adinetida</taxon>
        <taxon>Adinetidae</taxon>
        <taxon>Adineta</taxon>
    </lineage>
</organism>
<evidence type="ECO:0000313" key="2">
    <source>
        <dbReference type="EMBL" id="CAF1070826.1"/>
    </source>
</evidence>
<evidence type="ECO:0000313" key="4">
    <source>
        <dbReference type="Proteomes" id="UP000663832"/>
    </source>
</evidence>
<name>A0A813VDC8_9BILA</name>
<dbReference type="EMBL" id="CAJNOM010000239">
    <property type="protein sequence ID" value="CAF1271603.1"/>
    <property type="molecule type" value="Genomic_DNA"/>
</dbReference>
<dbReference type="Proteomes" id="UP000663832">
    <property type="component" value="Unassembled WGS sequence"/>
</dbReference>
<reference evidence="1" key="1">
    <citation type="submission" date="2021-02" db="EMBL/GenBank/DDBJ databases">
        <authorList>
            <person name="Nowell W R."/>
        </authorList>
    </citation>
    <scope>NUCLEOTIDE SEQUENCE</scope>
</reference>
<evidence type="ECO:0000313" key="3">
    <source>
        <dbReference type="EMBL" id="CAF1271603.1"/>
    </source>
</evidence>
<dbReference type="Proteomes" id="UP000663877">
    <property type="component" value="Unassembled WGS sequence"/>
</dbReference>
<dbReference type="EMBL" id="CAJNOI010000020">
    <property type="protein sequence ID" value="CAF0835050.1"/>
    <property type="molecule type" value="Genomic_DNA"/>
</dbReference>
<dbReference type="EMBL" id="CAJNOM010000111">
    <property type="protein sequence ID" value="CAF1070826.1"/>
    <property type="molecule type" value="Genomic_DNA"/>
</dbReference>
<gene>
    <name evidence="1" type="ORF">BJG266_LOCUS7002</name>
    <name evidence="2" type="ORF">QVE165_LOCUS18681</name>
    <name evidence="3" type="ORF">QVE165_LOCUS29625</name>
</gene>
<protein>
    <submittedName>
        <fullName evidence="1">Uncharacterized protein</fullName>
    </submittedName>
</protein>
<comment type="caution">
    <text evidence="1">The sequence shown here is derived from an EMBL/GenBank/DDBJ whole genome shotgun (WGS) entry which is preliminary data.</text>
</comment>
<sequence length="94" mass="11090">MIVTHAFTTDLKPFSEYSDEEEELLSPISPGVCFTVHYMKNKQNKQIIHLALLQQQCRFEKQRTSDDVDHFGNSLYNDLHNNTDRIGFTRDWKN</sequence>
<dbReference type="AlphaFoldDB" id="A0A813VDC8"/>
<proteinExistence type="predicted"/>